<feature type="binding site" evidence="10">
    <location>
        <position position="435"/>
    </location>
    <ligand>
        <name>L-glutamate</name>
        <dbReference type="ChEBI" id="CHEBI:29985"/>
    </ligand>
</feature>
<sequence>MEGGMTVRKWTGGLAFALMLVCLLLSSSAMAGPGDVYAPNGMVSSAHELASWAGVMIMKQGGNAVDAAVAVALALNVVEPNASGIGGGGFMTIRTADGKTVVVDYRETAPASATKDMFASDEAKKGKWSINGGKAVAVPGFVAGMFYVLEKYGTMSFAQVAQPAIELAEKGFKLHPMQSQIITDEYEKLQAYNDPASVPFFKDGLPMPAGEICVQKDLAKTLRILASQGKEAFYGGPIGEALVKAVNAHGGKMTLEDLKSYRVMERKPVFGTYRGYRIYSVPPASSGGTHVVELLNILENFPMGELKHNSASYLHVMAEAMKLVYADRGRYMADTAFVKVPVTGLTSKGYANRQAERIDFKKVASDVPFGNPWDFDSPVSHYVGGEVNERVSTTSFSVADKAGNIVAATNTINYFFGSGVIVPGYGVVLNDQMDDFSSDPKSVNAPEPGKRPLSSMSPTVVLTPEDKPFMAVGAAGATRIITAVTQIIMNAVDFRMSMDDAIEQPRIYNLVSGGKAGKLYAEEGIDPMVVEFLRLKGHDVEVKPKSGTFGTAQGIIFGSANGLNGGADSRRLGVPVGF</sequence>
<organism evidence="14 15">
    <name type="scientific">Thermanaerovibrio velox DSM 12556</name>
    <dbReference type="NCBI Taxonomy" id="926567"/>
    <lineage>
        <taxon>Bacteria</taxon>
        <taxon>Thermotogati</taxon>
        <taxon>Synergistota</taxon>
        <taxon>Synergistia</taxon>
        <taxon>Synergistales</taxon>
        <taxon>Synergistaceae</taxon>
        <taxon>Thermanaerovibrio</taxon>
    </lineage>
</organism>
<reference evidence="14 15" key="1">
    <citation type="submission" date="2011-10" db="EMBL/GenBank/DDBJ databases">
        <title>The Noncontiguous Finished genome of Thermanaerovibrio velox DSM 12556.</title>
        <authorList>
            <consortium name="US DOE Joint Genome Institute (JGI-PGF)"/>
            <person name="Lucas S."/>
            <person name="Copeland A."/>
            <person name="Lapidus A."/>
            <person name="Glavina del Rio T."/>
            <person name="Dalin E."/>
            <person name="Tice H."/>
            <person name="Bruce D."/>
            <person name="Goodwin L."/>
            <person name="Pitluck S."/>
            <person name="Peters L."/>
            <person name="Mikhailova N."/>
            <person name="Teshima H."/>
            <person name="Kyrpides N."/>
            <person name="Mavromatis K."/>
            <person name="Ivanova N."/>
            <person name="Markowitz V."/>
            <person name="Cheng J.-F."/>
            <person name="Hugenholtz P."/>
            <person name="Woyke T."/>
            <person name="Wu D."/>
            <person name="Spring S."/>
            <person name="Brambilla E.-M."/>
            <person name="Klenk H.-P."/>
            <person name="Eisen J.A."/>
        </authorList>
    </citation>
    <scope>NUCLEOTIDE SEQUENCE [LARGE SCALE GENOMIC DNA]</scope>
    <source>
        <strain evidence="14 15">DSM 12556</strain>
    </source>
</reference>
<dbReference type="eggNOG" id="COG0405">
    <property type="taxonomic scope" value="Bacteria"/>
</dbReference>
<dbReference type="HOGENOM" id="CLU_014813_0_3_0"/>
<keyword evidence="7 11" id="KW-0012">Acyltransferase</keyword>
<dbReference type="UniPathway" id="UPA00204"/>
<feature type="chain" id="PRO_5003540982" description="Glutathione hydrolase proenzyme" evidence="13">
    <location>
        <begin position="32"/>
        <end position="578"/>
    </location>
</feature>
<dbReference type="InterPro" id="IPR000101">
    <property type="entry name" value="GGT_peptidase"/>
</dbReference>
<evidence type="ECO:0000313" key="14">
    <source>
        <dbReference type="EMBL" id="EHM10847.1"/>
    </source>
</evidence>
<dbReference type="PANTHER" id="PTHR43199">
    <property type="entry name" value="GLUTATHIONE HYDROLASE"/>
    <property type="match status" value="1"/>
</dbReference>
<accession>H0UR10</accession>
<dbReference type="InterPro" id="IPR043138">
    <property type="entry name" value="GGT_lsub"/>
</dbReference>
<dbReference type="InterPro" id="IPR051792">
    <property type="entry name" value="GGT_bact"/>
</dbReference>
<protein>
    <recommendedName>
        <fullName evidence="11">Glutathione hydrolase proenzyme</fullName>
        <ecNumber evidence="11">2.3.2.2</ecNumber>
        <ecNumber evidence="11">3.4.19.13</ecNumber>
    </recommendedName>
    <component>
        <recommendedName>
            <fullName evidence="11">Glutathione hydrolase large chain</fullName>
        </recommendedName>
    </component>
    <component>
        <recommendedName>
            <fullName evidence="11">Glutathione hydrolase small chain</fullName>
        </recommendedName>
    </component>
</protein>
<comment type="similarity">
    <text evidence="3 11">Belongs to the gamma-glutamyltransferase family.</text>
</comment>
<evidence type="ECO:0000256" key="9">
    <source>
        <dbReference type="PIRSR" id="PIRSR600101-1"/>
    </source>
</evidence>
<keyword evidence="4 11" id="KW-0808">Transferase</keyword>
<proteinExistence type="inferred from homology"/>
<dbReference type="GO" id="GO:0006751">
    <property type="term" value="P:glutathione catabolic process"/>
    <property type="evidence" value="ECO:0007669"/>
    <property type="project" value="UniProtKB-UniRule"/>
</dbReference>
<keyword evidence="15" id="KW-1185">Reference proteome</keyword>
<evidence type="ECO:0000256" key="13">
    <source>
        <dbReference type="SAM" id="SignalP"/>
    </source>
</evidence>
<dbReference type="GO" id="GO:0036374">
    <property type="term" value="F:glutathione hydrolase activity"/>
    <property type="evidence" value="ECO:0007669"/>
    <property type="project" value="UniProtKB-UniRule"/>
</dbReference>
<evidence type="ECO:0000256" key="8">
    <source>
        <dbReference type="ARBA" id="ARBA00047417"/>
    </source>
</evidence>
<comment type="pathway">
    <text evidence="11">Sulfur metabolism; glutathione metabolism.</text>
</comment>
<dbReference type="PRINTS" id="PR01210">
    <property type="entry name" value="GGTRANSPTASE"/>
</dbReference>
<feature type="region of interest" description="Disordered" evidence="12">
    <location>
        <begin position="437"/>
        <end position="458"/>
    </location>
</feature>
<feature type="binding site" evidence="10">
    <location>
        <begin position="454"/>
        <end position="455"/>
    </location>
    <ligand>
        <name>L-glutamate</name>
        <dbReference type="ChEBI" id="CHEBI:29985"/>
    </ligand>
</feature>
<dbReference type="EC" id="2.3.2.2" evidence="11"/>
<dbReference type="Proteomes" id="UP000005730">
    <property type="component" value="Chromosome"/>
</dbReference>
<dbReference type="STRING" id="926567.TheveDRAFT_1729"/>
<evidence type="ECO:0000256" key="5">
    <source>
        <dbReference type="ARBA" id="ARBA00022801"/>
    </source>
</evidence>
<dbReference type="GO" id="GO:0103068">
    <property type="term" value="F:leukotriene C4 gamma-glutamyl transferase activity"/>
    <property type="evidence" value="ECO:0007669"/>
    <property type="project" value="UniProtKB-EC"/>
</dbReference>
<dbReference type="AlphaFoldDB" id="H0UR10"/>
<comment type="PTM">
    <text evidence="11">Cleaved by autocatalysis into a large and a small subunit.</text>
</comment>
<dbReference type="Gene3D" id="3.60.20.40">
    <property type="match status" value="1"/>
</dbReference>
<evidence type="ECO:0000256" key="7">
    <source>
        <dbReference type="ARBA" id="ARBA00023315"/>
    </source>
</evidence>
<comment type="catalytic activity">
    <reaction evidence="8 11">
        <text>an N-terminal (5-L-glutamyl)-[peptide] + an alpha-amino acid = 5-L-glutamyl amino acid + an N-terminal L-alpha-aminoacyl-[peptide]</text>
        <dbReference type="Rhea" id="RHEA:23904"/>
        <dbReference type="Rhea" id="RHEA-COMP:9780"/>
        <dbReference type="Rhea" id="RHEA-COMP:9795"/>
        <dbReference type="ChEBI" id="CHEBI:77644"/>
        <dbReference type="ChEBI" id="CHEBI:78597"/>
        <dbReference type="ChEBI" id="CHEBI:78599"/>
        <dbReference type="ChEBI" id="CHEBI:78608"/>
        <dbReference type="EC" id="2.3.2.2"/>
    </reaction>
</comment>
<evidence type="ECO:0000256" key="12">
    <source>
        <dbReference type="SAM" id="MobiDB-lite"/>
    </source>
</evidence>
<evidence type="ECO:0000256" key="6">
    <source>
        <dbReference type="ARBA" id="ARBA00023145"/>
    </source>
</evidence>
<gene>
    <name evidence="14" type="ORF">TheveDRAFT_1729</name>
</gene>
<evidence type="ECO:0000256" key="11">
    <source>
        <dbReference type="RuleBase" id="RU368036"/>
    </source>
</evidence>
<comment type="subunit">
    <text evidence="11">This enzyme consists of two polypeptide chains, which are synthesized in precursor form from a single polypeptide.</text>
</comment>
<dbReference type="MEROPS" id="T03.001"/>
<evidence type="ECO:0000256" key="3">
    <source>
        <dbReference type="ARBA" id="ARBA00009381"/>
    </source>
</evidence>
<dbReference type="NCBIfam" id="TIGR00066">
    <property type="entry name" value="g_glut_trans"/>
    <property type="match status" value="1"/>
</dbReference>
<feature type="binding site" evidence="10">
    <location>
        <begin position="411"/>
        <end position="413"/>
    </location>
    <ligand>
        <name>L-glutamate</name>
        <dbReference type="ChEBI" id="CHEBI:29985"/>
    </ligand>
</feature>
<dbReference type="SUPFAM" id="SSF56235">
    <property type="entry name" value="N-terminal nucleophile aminohydrolases (Ntn hydrolases)"/>
    <property type="match status" value="1"/>
</dbReference>
<dbReference type="PANTHER" id="PTHR43199:SF1">
    <property type="entry name" value="GLUTATHIONE HYDROLASE PROENZYME"/>
    <property type="match status" value="1"/>
</dbReference>
<dbReference type="Gene3D" id="1.10.246.130">
    <property type="match status" value="1"/>
</dbReference>
<evidence type="ECO:0000256" key="4">
    <source>
        <dbReference type="ARBA" id="ARBA00022679"/>
    </source>
</evidence>
<feature type="binding site" evidence="10">
    <location>
        <position position="106"/>
    </location>
    <ligand>
        <name>L-glutamate</name>
        <dbReference type="ChEBI" id="CHEBI:29985"/>
    </ligand>
</feature>
<keyword evidence="5 11" id="KW-0378">Hydrolase</keyword>
<dbReference type="InterPro" id="IPR043137">
    <property type="entry name" value="GGT_ssub_C"/>
</dbReference>
<keyword evidence="11" id="KW-0317">Glutathione biosynthesis</keyword>
<feature type="active site" description="Nucleophile" evidence="9">
    <location>
        <position position="393"/>
    </location>
</feature>
<feature type="binding site" evidence="10">
    <location>
        <position position="477"/>
    </location>
    <ligand>
        <name>L-glutamate</name>
        <dbReference type="ChEBI" id="CHEBI:29985"/>
    </ligand>
</feature>
<evidence type="ECO:0000256" key="1">
    <source>
        <dbReference type="ARBA" id="ARBA00001049"/>
    </source>
</evidence>
<dbReference type="Pfam" id="PF01019">
    <property type="entry name" value="G_glu_transpept"/>
    <property type="match status" value="1"/>
</dbReference>
<evidence type="ECO:0000256" key="10">
    <source>
        <dbReference type="PIRSR" id="PIRSR600101-2"/>
    </source>
</evidence>
<dbReference type="GO" id="GO:0006750">
    <property type="term" value="P:glutathione biosynthetic process"/>
    <property type="evidence" value="ECO:0007669"/>
    <property type="project" value="UniProtKB-KW"/>
</dbReference>
<evidence type="ECO:0000313" key="15">
    <source>
        <dbReference type="Proteomes" id="UP000005730"/>
    </source>
</evidence>
<dbReference type="InterPro" id="IPR029055">
    <property type="entry name" value="Ntn_hydrolases_N"/>
</dbReference>
<dbReference type="EC" id="3.4.19.13" evidence="11"/>
<feature type="signal peptide" evidence="13">
    <location>
        <begin position="1"/>
        <end position="31"/>
    </location>
</feature>
<keyword evidence="13" id="KW-0732">Signal</keyword>
<evidence type="ECO:0000256" key="2">
    <source>
        <dbReference type="ARBA" id="ARBA00001089"/>
    </source>
</evidence>
<dbReference type="EMBL" id="CM001377">
    <property type="protein sequence ID" value="EHM10847.1"/>
    <property type="molecule type" value="Genomic_DNA"/>
</dbReference>
<comment type="catalytic activity">
    <reaction evidence="1 11">
        <text>an S-substituted glutathione + H2O = an S-substituted L-cysteinylglycine + L-glutamate</text>
        <dbReference type="Rhea" id="RHEA:59468"/>
        <dbReference type="ChEBI" id="CHEBI:15377"/>
        <dbReference type="ChEBI" id="CHEBI:29985"/>
        <dbReference type="ChEBI" id="CHEBI:90779"/>
        <dbReference type="ChEBI" id="CHEBI:143103"/>
        <dbReference type="EC" id="3.4.19.13"/>
    </reaction>
</comment>
<keyword evidence="6 11" id="KW-0865">Zymogen</keyword>
<comment type="catalytic activity">
    <reaction evidence="2 11">
        <text>glutathione + H2O = L-cysteinylglycine + L-glutamate</text>
        <dbReference type="Rhea" id="RHEA:28807"/>
        <dbReference type="ChEBI" id="CHEBI:15377"/>
        <dbReference type="ChEBI" id="CHEBI:29985"/>
        <dbReference type="ChEBI" id="CHEBI:57925"/>
        <dbReference type="ChEBI" id="CHEBI:61694"/>
        <dbReference type="EC" id="3.4.19.13"/>
    </reaction>
</comment>
<name>H0UR10_9BACT</name>